<protein>
    <submittedName>
        <fullName evidence="4">Cell envelope integrity inner membrane protein TolA</fullName>
    </submittedName>
</protein>
<accession>A0A378Q508</accession>
<keyword evidence="1" id="KW-0175">Coiled coil</keyword>
<name>A0A378Q508_9GAMM</name>
<dbReference type="Proteomes" id="UP000255193">
    <property type="component" value="Unassembled WGS sequence"/>
</dbReference>
<gene>
    <name evidence="4" type="ORF">NCTC11091_01288</name>
</gene>
<feature type="region of interest" description="Disordered" evidence="2">
    <location>
        <begin position="199"/>
        <end position="242"/>
    </location>
</feature>
<dbReference type="Pfam" id="PF13103">
    <property type="entry name" value="TonB_2"/>
    <property type="match status" value="1"/>
</dbReference>
<dbReference type="AlphaFoldDB" id="A0A378Q508"/>
<reference evidence="4 5" key="1">
    <citation type="submission" date="2018-06" db="EMBL/GenBank/DDBJ databases">
        <authorList>
            <consortium name="Pathogen Informatics"/>
            <person name="Doyle S."/>
        </authorList>
    </citation>
    <scope>NUCLEOTIDE SEQUENCE [LARGE SCALE GENOMIC DNA]</scope>
    <source>
        <strain evidence="4 5">NCTC11091</strain>
    </source>
</reference>
<feature type="compositionally biased region" description="Low complexity" evidence="2">
    <location>
        <begin position="219"/>
        <end position="235"/>
    </location>
</feature>
<sequence>MRPQISAVYVPVRTPDYKTWALILSILAHVLLIGALVWWNREPPPAAMQTSLVTPEELAAIQSHIRANQRAEELSQSAQGDPDATGVIDPMTAMSHATPRQSAASHHTPPPAMQNLVEQQAAFDAQRAQYAEQADREFAEAQQAIVDNLNQQQADEQATLANYRERENSLDDIREENRRTAEAYNKKILIERVETGKSDITKQGSTTSRADSGDSKDNGASINNTSSTSSNAGSRSGSGGDATSYISQIKAKIEANWSVPANSQGKTVRASFNISSSGEISNIHINGGDEILKASLTKALQSSSPLPAPPADIYNKVASNNFTFTAE</sequence>
<feature type="transmembrane region" description="Helical" evidence="3">
    <location>
        <begin position="20"/>
        <end position="39"/>
    </location>
</feature>
<evidence type="ECO:0000256" key="1">
    <source>
        <dbReference type="SAM" id="Coils"/>
    </source>
</evidence>
<feature type="region of interest" description="Disordered" evidence="2">
    <location>
        <begin position="69"/>
        <end position="88"/>
    </location>
</feature>
<feature type="coiled-coil region" evidence="1">
    <location>
        <begin position="131"/>
        <end position="166"/>
    </location>
</feature>
<evidence type="ECO:0000256" key="3">
    <source>
        <dbReference type="SAM" id="Phobius"/>
    </source>
</evidence>
<keyword evidence="3" id="KW-0472">Membrane</keyword>
<dbReference type="SUPFAM" id="SSF74653">
    <property type="entry name" value="TolA/TonB C-terminal domain"/>
    <property type="match status" value="1"/>
</dbReference>
<evidence type="ECO:0000313" key="4">
    <source>
        <dbReference type="EMBL" id="STY95494.1"/>
    </source>
</evidence>
<proteinExistence type="predicted"/>
<evidence type="ECO:0000313" key="5">
    <source>
        <dbReference type="Proteomes" id="UP000255193"/>
    </source>
</evidence>
<feature type="compositionally biased region" description="Polar residues" evidence="2">
    <location>
        <begin position="201"/>
        <end position="210"/>
    </location>
</feature>
<dbReference type="RefSeq" id="WP_067054775.1">
    <property type="nucleotide sequence ID" value="NZ_MXAO01000004.1"/>
</dbReference>
<keyword evidence="3" id="KW-1133">Transmembrane helix</keyword>
<organism evidence="4 5">
    <name type="scientific">Faucicola atlantae</name>
    <dbReference type="NCBI Taxonomy" id="34059"/>
    <lineage>
        <taxon>Bacteria</taxon>
        <taxon>Pseudomonadati</taxon>
        <taxon>Pseudomonadota</taxon>
        <taxon>Gammaproteobacteria</taxon>
        <taxon>Moraxellales</taxon>
        <taxon>Moraxellaceae</taxon>
        <taxon>Faucicola</taxon>
    </lineage>
</organism>
<keyword evidence="3" id="KW-0812">Transmembrane</keyword>
<dbReference type="Gene3D" id="3.30.1150.10">
    <property type="match status" value="1"/>
</dbReference>
<dbReference type="EMBL" id="UGQA01000001">
    <property type="protein sequence ID" value="STY95494.1"/>
    <property type="molecule type" value="Genomic_DNA"/>
</dbReference>
<evidence type="ECO:0000256" key="2">
    <source>
        <dbReference type="SAM" id="MobiDB-lite"/>
    </source>
</evidence>